<dbReference type="InterPro" id="IPR032675">
    <property type="entry name" value="LRR_dom_sf"/>
</dbReference>
<keyword evidence="1" id="KW-0343">GTPase activation</keyword>
<dbReference type="Proteomes" id="UP001153069">
    <property type="component" value="Unassembled WGS sequence"/>
</dbReference>
<evidence type="ECO:0000256" key="1">
    <source>
        <dbReference type="ARBA" id="ARBA00022468"/>
    </source>
</evidence>
<feature type="compositionally biased region" description="Basic and acidic residues" evidence="4">
    <location>
        <begin position="68"/>
        <end position="78"/>
    </location>
</feature>
<gene>
    <name evidence="5" type="ORF">SEMRO_128_G061230.1</name>
</gene>
<dbReference type="InterPro" id="IPR001611">
    <property type="entry name" value="Leu-rich_rpt"/>
</dbReference>
<feature type="compositionally biased region" description="Basic and acidic residues" evidence="4">
    <location>
        <begin position="100"/>
        <end position="126"/>
    </location>
</feature>
<reference evidence="5" key="1">
    <citation type="submission" date="2020-06" db="EMBL/GenBank/DDBJ databases">
        <authorList>
            <consortium name="Plant Systems Biology data submission"/>
        </authorList>
    </citation>
    <scope>NUCLEOTIDE SEQUENCE</scope>
    <source>
        <strain evidence="5">D6</strain>
    </source>
</reference>
<evidence type="ECO:0000256" key="3">
    <source>
        <dbReference type="ARBA" id="ARBA00022737"/>
    </source>
</evidence>
<evidence type="ECO:0000256" key="4">
    <source>
        <dbReference type="SAM" id="MobiDB-lite"/>
    </source>
</evidence>
<dbReference type="GO" id="GO:0005096">
    <property type="term" value="F:GTPase activator activity"/>
    <property type="evidence" value="ECO:0007669"/>
    <property type="project" value="UniProtKB-KW"/>
</dbReference>
<feature type="compositionally biased region" description="Acidic residues" evidence="4">
    <location>
        <begin position="127"/>
        <end position="159"/>
    </location>
</feature>
<sequence length="556" mass="61112">MKTTCDTTSTTCSRTPPSHCAASPNKRRKTEEGCYRAVASAPEDEARAFNALLQWLESSGASSSAAASEDKVLSRSSDESDLDCEPLSLFPTRYGPLLPEQEREHEGRVQEARQDEGTALEHRRSEDEEGIEYPTGDEPETAEQEDSEAANDVAQEESTQEVQSSFEVSINDGPWEASHCVLELLGIDVDSSSLADSHPAMGVKQLSLVSNLETSLPMSVLSTTLQRAANLTALNLFSISLEGNNQEFETFVQCLKQHTALEELHIVDCGLVDPTVSVDSLLRALAVIPTLHTVEIYAMDLERQTSPHLGVRWMNPTSLACLGSSKSITTLCLEDLDLPNEHIRALADSLKENTTLESLTLWDCNISDQGGQMIAEMLRVNHTVEKLDLSFNDFGDAALKAMGEALSFNQTVWSLALHGSNNLLPLSVQTQSQESSSKALLPPRADSDGYDALLHVLQENNHVLKEVVLETVEDPRVDLYVMINRYRHVFQNEAMGRRALVDFLGNHAQVVPSEEGVESRRGSLLQHPPTRRGCPNTNLSFIFCLLQANPELFIAA</sequence>
<feature type="region of interest" description="Disordered" evidence="4">
    <location>
        <begin position="1"/>
        <end position="32"/>
    </location>
</feature>
<evidence type="ECO:0000313" key="5">
    <source>
        <dbReference type="EMBL" id="CAB9502131.1"/>
    </source>
</evidence>
<organism evidence="5 6">
    <name type="scientific">Seminavis robusta</name>
    <dbReference type="NCBI Taxonomy" id="568900"/>
    <lineage>
        <taxon>Eukaryota</taxon>
        <taxon>Sar</taxon>
        <taxon>Stramenopiles</taxon>
        <taxon>Ochrophyta</taxon>
        <taxon>Bacillariophyta</taxon>
        <taxon>Bacillariophyceae</taxon>
        <taxon>Bacillariophycidae</taxon>
        <taxon>Naviculales</taxon>
        <taxon>Naviculaceae</taxon>
        <taxon>Seminavis</taxon>
    </lineage>
</organism>
<evidence type="ECO:0000313" key="6">
    <source>
        <dbReference type="Proteomes" id="UP001153069"/>
    </source>
</evidence>
<dbReference type="OrthoDB" id="57255at2759"/>
<dbReference type="Gene3D" id="3.80.10.10">
    <property type="entry name" value="Ribonuclease Inhibitor"/>
    <property type="match status" value="2"/>
</dbReference>
<dbReference type="PANTHER" id="PTHR24113:SF12">
    <property type="entry name" value="RAN GTPASE-ACTIVATING PROTEIN 1"/>
    <property type="match status" value="1"/>
</dbReference>
<name>A0A9N8DHD8_9STRA</name>
<dbReference type="InterPro" id="IPR027038">
    <property type="entry name" value="RanGap"/>
</dbReference>
<proteinExistence type="predicted"/>
<dbReference type="Pfam" id="PF13516">
    <property type="entry name" value="LRR_6"/>
    <property type="match status" value="2"/>
</dbReference>
<keyword evidence="3" id="KW-0677">Repeat</keyword>
<dbReference type="GO" id="GO:0031267">
    <property type="term" value="F:small GTPase binding"/>
    <property type="evidence" value="ECO:0007669"/>
    <property type="project" value="TreeGrafter"/>
</dbReference>
<protein>
    <submittedName>
        <fullName evidence="5">Leucine Rich Repeat</fullName>
    </submittedName>
</protein>
<dbReference type="GO" id="GO:0006913">
    <property type="term" value="P:nucleocytoplasmic transport"/>
    <property type="evidence" value="ECO:0007669"/>
    <property type="project" value="TreeGrafter"/>
</dbReference>
<comment type="caution">
    <text evidence="5">The sequence shown here is derived from an EMBL/GenBank/DDBJ whole genome shotgun (WGS) entry which is preliminary data.</text>
</comment>
<dbReference type="PANTHER" id="PTHR24113">
    <property type="entry name" value="RAN GTPASE-ACTIVATING PROTEIN 1"/>
    <property type="match status" value="1"/>
</dbReference>
<feature type="region of interest" description="Disordered" evidence="4">
    <location>
        <begin position="59"/>
        <end position="167"/>
    </location>
</feature>
<dbReference type="GO" id="GO:0048471">
    <property type="term" value="C:perinuclear region of cytoplasm"/>
    <property type="evidence" value="ECO:0007669"/>
    <property type="project" value="TreeGrafter"/>
</dbReference>
<dbReference type="GO" id="GO:0005634">
    <property type="term" value="C:nucleus"/>
    <property type="evidence" value="ECO:0007669"/>
    <property type="project" value="TreeGrafter"/>
</dbReference>
<feature type="compositionally biased region" description="Low complexity" evidence="4">
    <location>
        <begin position="1"/>
        <end position="15"/>
    </location>
</feature>
<dbReference type="SMART" id="SM00368">
    <property type="entry name" value="LRR_RI"/>
    <property type="match status" value="4"/>
</dbReference>
<dbReference type="AlphaFoldDB" id="A0A9N8DHD8"/>
<evidence type="ECO:0000256" key="2">
    <source>
        <dbReference type="ARBA" id="ARBA00022614"/>
    </source>
</evidence>
<dbReference type="GO" id="GO:0005829">
    <property type="term" value="C:cytosol"/>
    <property type="evidence" value="ECO:0007669"/>
    <property type="project" value="TreeGrafter"/>
</dbReference>
<accession>A0A9N8DHD8</accession>
<dbReference type="EMBL" id="CAICTM010000127">
    <property type="protein sequence ID" value="CAB9502131.1"/>
    <property type="molecule type" value="Genomic_DNA"/>
</dbReference>
<keyword evidence="6" id="KW-1185">Reference proteome</keyword>
<keyword evidence="2" id="KW-0433">Leucine-rich repeat</keyword>
<dbReference type="SUPFAM" id="SSF52047">
    <property type="entry name" value="RNI-like"/>
    <property type="match status" value="1"/>
</dbReference>